<protein>
    <submittedName>
        <fullName evidence="2">Uncharacterized protein</fullName>
    </submittedName>
</protein>
<proteinExistence type="predicted"/>
<dbReference type="STRING" id="1297742.A176_001467"/>
<sequence>MAVNAWRKGLPGIVVALALVVAALVYALRPEAEQVTPAVAVQEPVAPQAAAPHGARTPAPPPRKTPVPAPVDLTRPPEPVEDENTPKVHPVDLQVIRARLPDNLYWDMAAPTKDPAVLERREASTRHWNELYGKVLSAEASVEQIREYYGHRRKVSEDFITFSQAVLSQYDDVLPDRDRGLYELSIDMHRTRLAELPAQEQDAMERREASERRREAWRQGRQEP</sequence>
<reference evidence="2 3" key="1">
    <citation type="journal article" date="2016" name="PLoS ONE">
        <title>Complete Genome Sequence and Comparative Genomics of a Novel Myxobacterium Myxococcus hansupus.</title>
        <authorList>
            <person name="Sharma G."/>
            <person name="Narwani T."/>
            <person name="Subramanian S."/>
        </authorList>
    </citation>
    <scope>NUCLEOTIDE SEQUENCE [LARGE SCALE GENOMIC DNA]</scope>
    <source>
        <strain evidence="3">mixupus</strain>
    </source>
</reference>
<feature type="region of interest" description="Disordered" evidence="1">
    <location>
        <begin position="195"/>
        <end position="224"/>
    </location>
</feature>
<name>A0A0H4WTB1_9BACT</name>
<feature type="compositionally biased region" description="Pro residues" evidence="1">
    <location>
        <begin position="58"/>
        <end position="69"/>
    </location>
</feature>
<dbReference type="EMBL" id="CP012109">
    <property type="protein sequence ID" value="AKQ64555.1"/>
    <property type="molecule type" value="Genomic_DNA"/>
</dbReference>
<organism evidence="2 3">
    <name type="scientific">Pseudomyxococcus hansupus</name>
    <dbReference type="NCBI Taxonomy" id="1297742"/>
    <lineage>
        <taxon>Bacteria</taxon>
        <taxon>Pseudomonadati</taxon>
        <taxon>Myxococcota</taxon>
        <taxon>Myxococcia</taxon>
        <taxon>Myxococcales</taxon>
        <taxon>Cystobacterineae</taxon>
        <taxon>Myxococcaceae</taxon>
        <taxon>Pseudomyxococcus</taxon>
    </lineage>
</organism>
<dbReference type="KEGG" id="mym:A176_001467"/>
<evidence type="ECO:0000313" key="3">
    <source>
        <dbReference type="Proteomes" id="UP000009026"/>
    </source>
</evidence>
<dbReference type="AlphaFoldDB" id="A0A0H4WTB1"/>
<dbReference type="PATRIC" id="fig|1297742.4.peg.1485"/>
<gene>
    <name evidence="2" type="ORF">A176_001467</name>
</gene>
<keyword evidence="3" id="KW-1185">Reference proteome</keyword>
<dbReference type="Proteomes" id="UP000009026">
    <property type="component" value="Chromosome"/>
</dbReference>
<evidence type="ECO:0000256" key="1">
    <source>
        <dbReference type="SAM" id="MobiDB-lite"/>
    </source>
</evidence>
<feature type="compositionally biased region" description="Basic and acidic residues" evidence="1">
    <location>
        <begin position="203"/>
        <end position="224"/>
    </location>
</feature>
<accession>A0A0H4WTB1</accession>
<dbReference type="RefSeq" id="WP_002634757.1">
    <property type="nucleotide sequence ID" value="NZ_CP012109.1"/>
</dbReference>
<dbReference type="eggNOG" id="ENOG5032JSR">
    <property type="taxonomic scope" value="Bacteria"/>
</dbReference>
<evidence type="ECO:0000313" key="2">
    <source>
        <dbReference type="EMBL" id="AKQ64555.1"/>
    </source>
</evidence>
<feature type="region of interest" description="Disordered" evidence="1">
    <location>
        <begin position="46"/>
        <end position="86"/>
    </location>
</feature>